<keyword evidence="2" id="KW-1185">Reference proteome</keyword>
<evidence type="ECO:0000313" key="2">
    <source>
        <dbReference type="Proteomes" id="UP000789901"/>
    </source>
</evidence>
<gene>
    <name evidence="1" type="ORF">GMARGA_LOCUS23598</name>
</gene>
<reference evidence="1 2" key="1">
    <citation type="submission" date="2021-06" db="EMBL/GenBank/DDBJ databases">
        <authorList>
            <person name="Kallberg Y."/>
            <person name="Tangrot J."/>
            <person name="Rosling A."/>
        </authorList>
    </citation>
    <scope>NUCLEOTIDE SEQUENCE [LARGE SCALE GENOMIC DNA]</scope>
    <source>
        <strain evidence="1 2">120-4 pot B 10/14</strain>
    </source>
</reference>
<dbReference type="Proteomes" id="UP000789901">
    <property type="component" value="Unassembled WGS sequence"/>
</dbReference>
<protein>
    <submittedName>
        <fullName evidence="1">21143_t:CDS:1</fullName>
    </submittedName>
</protein>
<name>A0ABN7VW65_GIGMA</name>
<feature type="non-terminal residue" evidence="1">
    <location>
        <position position="1"/>
    </location>
</feature>
<sequence>DLITIENLTKQEYPLSSYLDGNLIEILNITNAFDEMINQDLLWCLLCMKFQSSDESANYIKFLARKILDHVKFLDYLKIRIFDWCKDNIPENWQLAVIVDIEFITEPKPDVYFVPNKRYGLKFPFSTYFIN</sequence>
<evidence type="ECO:0000313" key="1">
    <source>
        <dbReference type="EMBL" id="CAG8803207.1"/>
    </source>
</evidence>
<proteinExistence type="predicted"/>
<dbReference type="EMBL" id="CAJVQB010024049">
    <property type="protein sequence ID" value="CAG8803207.1"/>
    <property type="molecule type" value="Genomic_DNA"/>
</dbReference>
<comment type="caution">
    <text evidence="1">The sequence shown here is derived from an EMBL/GenBank/DDBJ whole genome shotgun (WGS) entry which is preliminary data.</text>
</comment>
<organism evidence="1 2">
    <name type="scientific">Gigaspora margarita</name>
    <dbReference type="NCBI Taxonomy" id="4874"/>
    <lineage>
        <taxon>Eukaryota</taxon>
        <taxon>Fungi</taxon>
        <taxon>Fungi incertae sedis</taxon>
        <taxon>Mucoromycota</taxon>
        <taxon>Glomeromycotina</taxon>
        <taxon>Glomeromycetes</taxon>
        <taxon>Diversisporales</taxon>
        <taxon>Gigasporaceae</taxon>
        <taxon>Gigaspora</taxon>
    </lineage>
</organism>
<accession>A0ABN7VW65</accession>